<dbReference type="PANTHER" id="PTHR11364">
    <property type="entry name" value="THIOSULFATE SULFERTANSFERASE"/>
    <property type="match status" value="1"/>
</dbReference>
<dbReference type="InterPro" id="IPR036873">
    <property type="entry name" value="Rhodanese-like_dom_sf"/>
</dbReference>
<dbReference type="InterPro" id="IPR045078">
    <property type="entry name" value="TST/MPST-like"/>
</dbReference>
<dbReference type="SUPFAM" id="SSF52821">
    <property type="entry name" value="Rhodanese/Cell cycle control phosphatase"/>
    <property type="match status" value="2"/>
</dbReference>
<dbReference type="RefSeq" id="WP_407349522.1">
    <property type="nucleotide sequence ID" value="NZ_CP136864.1"/>
</dbReference>
<evidence type="ECO:0000313" key="4">
    <source>
        <dbReference type="EMBL" id="WOJ94888.1"/>
    </source>
</evidence>
<feature type="domain" description="Rhodanese" evidence="3">
    <location>
        <begin position="11"/>
        <end position="130"/>
    </location>
</feature>
<dbReference type="PANTHER" id="PTHR11364:SF27">
    <property type="entry name" value="SULFURTRANSFERASE"/>
    <property type="match status" value="1"/>
</dbReference>
<protein>
    <submittedName>
        <fullName evidence="4">Sulfurtransferase</fullName>
        <ecNumber evidence="4">2.8.1.-</ecNumber>
    </submittedName>
</protein>
<evidence type="ECO:0000256" key="1">
    <source>
        <dbReference type="ARBA" id="ARBA00022679"/>
    </source>
</evidence>
<reference evidence="4 5" key="1">
    <citation type="submission" date="2023-10" db="EMBL/GenBank/DDBJ databases">
        <title>Two novel species belonging to the OM43/NOR5 clade.</title>
        <authorList>
            <person name="Park M."/>
        </authorList>
    </citation>
    <scope>NUCLEOTIDE SEQUENCE [LARGE SCALE GENOMIC DNA]</scope>
    <source>
        <strain evidence="4 5">IMCC43200</strain>
    </source>
</reference>
<evidence type="ECO:0000313" key="5">
    <source>
        <dbReference type="Proteomes" id="UP001626537"/>
    </source>
</evidence>
<keyword evidence="5" id="KW-1185">Reference proteome</keyword>
<dbReference type="Gene3D" id="3.40.250.10">
    <property type="entry name" value="Rhodanese-like domain"/>
    <property type="match status" value="2"/>
</dbReference>
<keyword evidence="2" id="KW-0677">Repeat</keyword>
<evidence type="ECO:0000259" key="3">
    <source>
        <dbReference type="PROSITE" id="PS50206"/>
    </source>
</evidence>
<dbReference type="EC" id="2.8.1.-" evidence="4"/>
<feature type="domain" description="Rhodanese" evidence="3">
    <location>
        <begin position="160"/>
        <end position="263"/>
    </location>
</feature>
<dbReference type="Pfam" id="PF00581">
    <property type="entry name" value="Rhodanese"/>
    <property type="match status" value="2"/>
</dbReference>
<keyword evidence="1 4" id="KW-0808">Transferase</keyword>
<organism evidence="4 5">
    <name type="scientific">Congregibacter variabilis</name>
    <dbReference type="NCBI Taxonomy" id="3081200"/>
    <lineage>
        <taxon>Bacteria</taxon>
        <taxon>Pseudomonadati</taxon>
        <taxon>Pseudomonadota</taxon>
        <taxon>Gammaproteobacteria</taxon>
        <taxon>Cellvibrionales</taxon>
        <taxon>Halieaceae</taxon>
        <taxon>Congregibacter</taxon>
    </lineage>
</organism>
<name>A0ABZ0I5T8_9GAMM</name>
<dbReference type="CDD" id="cd01449">
    <property type="entry name" value="TST_Repeat_2"/>
    <property type="match status" value="1"/>
</dbReference>
<dbReference type="Proteomes" id="UP001626537">
    <property type="component" value="Chromosome"/>
</dbReference>
<dbReference type="SMART" id="SM00450">
    <property type="entry name" value="RHOD"/>
    <property type="match status" value="2"/>
</dbReference>
<dbReference type="GO" id="GO:0016740">
    <property type="term" value="F:transferase activity"/>
    <property type="evidence" value="ECO:0007669"/>
    <property type="project" value="UniProtKB-KW"/>
</dbReference>
<dbReference type="CDD" id="cd01448">
    <property type="entry name" value="TST_Repeat_1"/>
    <property type="match status" value="1"/>
</dbReference>
<accession>A0ABZ0I5T8</accession>
<dbReference type="PROSITE" id="PS50206">
    <property type="entry name" value="RHODANESE_3"/>
    <property type="match status" value="2"/>
</dbReference>
<evidence type="ECO:0000256" key="2">
    <source>
        <dbReference type="ARBA" id="ARBA00022737"/>
    </source>
</evidence>
<dbReference type="InterPro" id="IPR001763">
    <property type="entry name" value="Rhodanese-like_dom"/>
</dbReference>
<proteinExistence type="predicted"/>
<gene>
    <name evidence="4" type="ORF">R0135_06890</name>
</gene>
<sequence>MTGFLSVAELEDFSGVVVDCRFSLADAAAGQKEYSAGHVPAARYLDLAKDMSAEVDVHGGRHPLPGPQSFADKLAALGIGPDTDVVLYDDSRFVFAARCWWMMRALGYRQPSFLNGGYAAWLAQGGRPEASAPRVEAVPSIVAPETWPGCCDREQLAILQGQSAVLVDAREGPRYRGEHEPIDPIAGHIPGAINLPWQSFSNDTGMFLDEEALRSCWGETLEVSPLVVYCGSGVSACVNLLSLAILGRDDVLLYGGSWSDWCSYL</sequence>
<dbReference type="EMBL" id="CP136864">
    <property type="protein sequence ID" value="WOJ94888.1"/>
    <property type="molecule type" value="Genomic_DNA"/>
</dbReference>